<evidence type="ECO:0000256" key="2">
    <source>
        <dbReference type="SAM" id="MobiDB-lite"/>
    </source>
</evidence>
<evidence type="ECO:0000313" key="6">
    <source>
        <dbReference type="Proteomes" id="UP000275772"/>
    </source>
</evidence>
<evidence type="ECO:0000313" key="5">
    <source>
        <dbReference type="EMBL" id="SZF00495.1"/>
    </source>
</evidence>
<dbReference type="InterPro" id="IPR000742">
    <property type="entry name" value="EGF"/>
</dbReference>
<organism evidence="5 6">
    <name type="scientific">Blumeria hordei</name>
    <name type="common">Barley powdery mildew</name>
    <name type="synonym">Blumeria graminis f. sp. hordei</name>
    <dbReference type="NCBI Taxonomy" id="2867405"/>
    <lineage>
        <taxon>Eukaryota</taxon>
        <taxon>Fungi</taxon>
        <taxon>Dikarya</taxon>
        <taxon>Ascomycota</taxon>
        <taxon>Pezizomycotina</taxon>
        <taxon>Leotiomycetes</taxon>
        <taxon>Erysiphales</taxon>
        <taxon>Erysiphaceae</taxon>
        <taxon>Blumeria</taxon>
    </lineage>
</organism>
<name>A0A383ULP2_BLUHO</name>
<keyword evidence="3" id="KW-0812">Transmembrane</keyword>
<dbReference type="PROSITE" id="PS50026">
    <property type="entry name" value="EGF_3"/>
    <property type="match status" value="1"/>
</dbReference>
<evidence type="ECO:0000256" key="1">
    <source>
        <dbReference type="PROSITE-ProRule" id="PRU00076"/>
    </source>
</evidence>
<comment type="caution">
    <text evidence="1">Lacks conserved residue(s) required for the propagation of feature annotation.</text>
</comment>
<feature type="domain" description="EGF-like" evidence="4">
    <location>
        <begin position="504"/>
        <end position="544"/>
    </location>
</feature>
<dbReference type="PROSITE" id="PS00022">
    <property type="entry name" value="EGF_1"/>
    <property type="match status" value="1"/>
</dbReference>
<proteinExistence type="predicted"/>
<feature type="disulfide bond" evidence="1">
    <location>
        <begin position="534"/>
        <end position="543"/>
    </location>
</feature>
<dbReference type="PROSITE" id="PS01186">
    <property type="entry name" value="EGF_2"/>
    <property type="match status" value="1"/>
</dbReference>
<gene>
    <name evidence="5" type="ORF">BLGHR1_11235</name>
</gene>
<keyword evidence="3" id="KW-0472">Membrane</keyword>
<sequence length="865" mass="92972">MSDLPWQSSTSSARGSLATRAKNIMGRNTPPSEILLLEGNVYTETNAKSRAKPRLPAGLADLRNEPGGIGAAISRPKLVSQSSFDPSQELPTVSFEVKTTSPQRPLRQSYVAPTLDPTNFQELTPSIQKPLQSWISEKAELVSPSINSLDMTVSYHTSYSDSIPDFPVPRATGLGMPPNPRKPTYSIYTQQSSISDLPEDFSRSRKVPVSSYISGEAIPIGWNSADFASESNDKDETAEGDDDDSYWKVRHNTQSYERDNSLQSSETSNDRINDLSNKTSQTEEKTSSLTDKKSRAICSFYDYPGSRLTLDTGYDLSGRDNEVNRVSIQAANLRKSELFSRVSAMHRPPRLDMNAISAAEARGSLTSLTDLILRAKKLESLIDQGKRPGSNIDFDSFNSTQFTTDSMDQIDMSSAHSSRQIIITPEPIPGLLKSDISAGDGNSSANSVSNNNKNIAPNRLYCGLSRGIFIALILLATLIVAITLALVFFFVRSKQHPTPKTLITLDNCATSEKTQCQNSGIPFLLGDGSCACICSNGFTGITCNKAEAIDCSTTMLVGKNSTLGSSIERLIIDARPEFNIPLNASSVLANLNAADLSCTNENALVTFNGKSTRVDQVVDPGIGAGNAQLLKRNETSDTPAVAPGVPSSYETITTMSDSTTTITVTILTTVTPSPLNNESKTTQSVTSTTSTLVSTESPSPSFSSSSSTITSSSSSSTTTTTTTSDSFSPTLLSISSSTTISLPSPLPPPTKSAALSGFIGSEKTLDFARIATLYILQQAGKNQAFNAQRTIQKVLDSQMTNMAQNFSLSGTDSHITIDLLKGSVDLGDGKGVIGNEQSGVQKKTKRAMVRKRRRISGQELLRLTH</sequence>
<feature type="region of interest" description="Disordered" evidence="2">
    <location>
        <begin position="1"/>
        <end position="30"/>
    </location>
</feature>
<evidence type="ECO:0000259" key="4">
    <source>
        <dbReference type="PROSITE" id="PS50026"/>
    </source>
</evidence>
<feature type="compositionally biased region" description="Low complexity" evidence="2">
    <location>
        <begin position="678"/>
        <end position="728"/>
    </location>
</feature>
<dbReference type="PANTHER" id="PTHR17178:SF0">
    <property type="entry name" value="SERGLYCIN"/>
    <property type="match status" value="1"/>
</dbReference>
<feature type="region of interest" description="Disordered" evidence="2">
    <location>
        <begin position="672"/>
        <end position="728"/>
    </location>
</feature>
<reference evidence="5 6" key="1">
    <citation type="submission" date="2017-11" db="EMBL/GenBank/DDBJ databases">
        <authorList>
            <person name="Kracher B."/>
        </authorList>
    </citation>
    <scope>NUCLEOTIDE SEQUENCE [LARGE SCALE GENOMIC DNA]</scope>
    <source>
        <strain evidence="5 6">RACE1</strain>
    </source>
</reference>
<accession>A0A383ULP2</accession>
<feature type="transmembrane region" description="Helical" evidence="3">
    <location>
        <begin position="468"/>
        <end position="491"/>
    </location>
</feature>
<dbReference type="VEuPathDB" id="FungiDB:BLGHR1_11235"/>
<dbReference type="AlphaFoldDB" id="A0A383ULP2"/>
<dbReference type="PANTHER" id="PTHR17178">
    <property type="entry name" value="SECRETORY GRANULE PROTEOGLYCAN CORE PROTEIN"/>
    <property type="match status" value="1"/>
</dbReference>
<keyword evidence="1" id="KW-1015">Disulfide bond</keyword>
<evidence type="ECO:0000256" key="3">
    <source>
        <dbReference type="SAM" id="Phobius"/>
    </source>
</evidence>
<protein>
    <recommendedName>
        <fullName evidence="4">EGF-like domain-containing protein</fullName>
    </recommendedName>
</protein>
<dbReference type="EMBL" id="UNSH01000011">
    <property type="protein sequence ID" value="SZF00495.1"/>
    <property type="molecule type" value="Genomic_DNA"/>
</dbReference>
<feature type="region of interest" description="Disordered" evidence="2">
    <location>
        <begin position="225"/>
        <end position="289"/>
    </location>
</feature>
<keyword evidence="1" id="KW-0245">EGF-like domain</keyword>
<keyword evidence="3" id="KW-1133">Transmembrane helix</keyword>
<feature type="compositionally biased region" description="Polar residues" evidence="2">
    <location>
        <begin position="1"/>
        <end position="14"/>
    </location>
</feature>
<dbReference type="Proteomes" id="UP000275772">
    <property type="component" value="Unassembled WGS sequence"/>
</dbReference>